<gene>
    <name evidence="2" type="ordered locus">Tresu_2329</name>
</gene>
<dbReference type="OrthoDB" id="364320at2"/>
<dbReference type="HOGENOM" id="CLU_674296_0_0_12"/>
<dbReference type="eggNOG" id="ENOG5032P4X">
    <property type="taxonomic scope" value="Bacteria"/>
</dbReference>
<dbReference type="Proteomes" id="UP000006852">
    <property type="component" value="Chromosome"/>
</dbReference>
<dbReference type="GeneID" id="302999441"/>
<dbReference type="EMBL" id="CP002631">
    <property type="protein sequence ID" value="AEB15192.1"/>
    <property type="molecule type" value="Genomic_DNA"/>
</dbReference>
<feature type="chain" id="PRO_5003282908" description="Major outer membrane protein" evidence="1">
    <location>
        <begin position="22"/>
        <end position="450"/>
    </location>
</feature>
<reference evidence="3" key="2">
    <citation type="submission" date="2011-04" db="EMBL/GenBank/DDBJ databases">
        <title>The complete genome of chromosome of Treponema succinifaciens DSM 2489.</title>
        <authorList>
            <person name="Lucas S."/>
            <person name="Copeland A."/>
            <person name="Lapidus A."/>
            <person name="Bruce D."/>
            <person name="Goodwin L."/>
            <person name="Pitluck S."/>
            <person name="Peters L."/>
            <person name="Kyrpides N."/>
            <person name="Mavromatis K."/>
            <person name="Ivanova N."/>
            <person name="Ovchinnikova G."/>
            <person name="Teshima H."/>
            <person name="Detter J.C."/>
            <person name="Tapia R."/>
            <person name="Han C."/>
            <person name="Land M."/>
            <person name="Hauser L."/>
            <person name="Markowitz V."/>
            <person name="Cheng J.-F."/>
            <person name="Hugenholtz P."/>
            <person name="Woyke T."/>
            <person name="Wu D."/>
            <person name="Gronow S."/>
            <person name="Wellnitz S."/>
            <person name="Brambilla E."/>
            <person name="Klenk H.-P."/>
            <person name="Eisen J.A."/>
        </authorList>
    </citation>
    <scope>NUCLEOTIDE SEQUENCE [LARGE SCALE GENOMIC DNA]</scope>
    <source>
        <strain evidence="3">ATCC 33096 / DSM 2489 / 6091</strain>
    </source>
</reference>
<protein>
    <recommendedName>
        <fullName evidence="4">Major outer membrane protein</fullName>
    </recommendedName>
</protein>
<sequence length="450" mass="47797">MKKTLIAVAAAAALTATSAFAEITFGAWLRSITGVASNGEDIVTGTSNSWGGIRPSRVNVAGTSEDGNAGFKLDIYFNATKAQTVNADGTFGGSTQVLEVGDNAYIWVKPASSVQLALGKFDGGETGLRGDFCYGSWNWLRPGNWIAEDEGLTFNGSHTNGLMAKITPVDGLVAVIQLPVYNAKWGGNNAEYVAKTATEDAKNTIEDTFKNGMYAAAYTIEGLGTLKAGYFGSYAEHKKGETTKEYLLANKYKDETWSLDSSSSEEPEWKYNSKTYTEDSEQIGTVNVAFDFNAVENLYVTVGAFFGIADKEYNAWNEKMKFTAGASYQVSDAMKFSVSGGYVKYQDKCTGKDGKDDSAFGIGAGVDYVIMDGLNAAADLRYKSNAGGDSDGAISFLVGVTKNVSSNGYIGVGFQGATNGNGLTGIAGANKNGKNDDFVWAVPVALNIWL</sequence>
<dbReference type="KEGG" id="tsu:Tresu_2329"/>
<evidence type="ECO:0000256" key="1">
    <source>
        <dbReference type="SAM" id="SignalP"/>
    </source>
</evidence>
<evidence type="ECO:0000313" key="3">
    <source>
        <dbReference type="Proteomes" id="UP000006852"/>
    </source>
</evidence>
<accession>F2NWK3</accession>
<name>F2NWK3_TRES6</name>
<evidence type="ECO:0000313" key="2">
    <source>
        <dbReference type="EMBL" id="AEB15192.1"/>
    </source>
</evidence>
<keyword evidence="1" id="KW-0732">Signal</keyword>
<keyword evidence="3" id="KW-1185">Reference proteome</keyword>
<dbReference type="RefSeq" id="WP_013702444.1">
    <property type="nucleotide sequence ID" value="NC_015385.1"/>
</dbReference>
<evidence type="ECO:0008006" key="4">
    <source>
        <dbReference type="Google" id="ProtNLM"/>
    </source>
</evidence>
<feature type="signal peptide" evidence="1">
    <location>
        <begin position="1"/>
        <end position="21"/>
    </location>
</feature>
<reference evidence="2 3" key="1">
    <citation type="journal article" date="2011" name="Stand. Genomic Sci.">
        <title>Complete genome sequence of Treponema succinifaciens type strain (6091).</title>
        <authorList>
            <person name="Han C."/>
            <person name="Gronow S."/>
            <person name="Teshima H."/>
            <person name="Lapidus A."/>
            <person name="Nolan M."/>
            <person name="Lucas S."/>
            <person name="Hammon N."/>
            <person name="Deshpande S."/>
            <person name="Cheng J.F."/>
            <person name="Zeytun A."/>
            <person name="Tapia R."/>
            <person name="Goodwin L."/>
            <person name="Pitluck S."/>
            <person name="Liolios K."/>
            <person name="Pagani I."/>
            <person name="Ivanova N."/>
            <person name="Mavromatis K."/>
            <person name="Mikhailova N."/>
            <person name="Huntemann M."/>
            <person name="Pati A."/>
            <person name="Chen A."/>
            <person name="Palaniappan K."/>
            <person name="Land M."/>
            <person name="Hauser L."/>
            <person name="Brambilla E.M."/>
            <person name="Rohde M."/>
            <person name="Goker M."/>
            <person name="Woyke T."/>
            <person name="Bristow J."/>
            <person name="Eisen J.A."/>
            <person name="Markowitz V."/>
            <person name="Hugenholtz P."/>
            <person name="Kyrpides N.C."/>
            <person name="Klenk H.P."/>
            <person name="Detter J.C."/>
        </authorList>
    </citation>
    <scope>NUCLEOTIDE SEQUENCE [LARGE SCALE GENOMIC DNA]</scope>
    <source>
        <strain evidence="3">ATCC 33096 / DSM 2489 / 6091</strain>
    </source>
</reference>
<proteinExistence type="predicted"/>
<organism evidence="2 3">
    <name type="scientific">Treponema succinifaciens (strain ATCC 33096 / DSM 2489 / 6091)</name>
    <dbReference type="NCBI Taxonomy" id="869209"/>
    <lineage>
        <taxon>Bacteria</taxon>
        <taxon>Pseudomonadati</taxon>
        <taxon>Spirochaetota</taxon>
        <taxon>Spirochaetia</taxon>
        <taxon>Spirochaetales</taxon>
        <taxon>Treponemataceae</taxon>
        <taxon>Treponema</taxon>
    </lineage>
</organism>
<dbReference type="AlphaFoldDB" id="F2NWK3"/>
<dbReference type="SUPFAM" id="SSF56935">
    <property type="entry name" value="Porins"/>
    <property type="match status" value="1"/>
</dbReference>